<dbReference type="InterPro" id="IPR000792">
    <property type="entry name" value="Tscrpt_reg_LuxR_C"/>
</dbReference>
<dbReference type="PANTHER" id="PTHR43214">
    <property type="entry name" value="TWO-COMPONENT RESPONSE REGULATOR"/>
    <property type="match status" value="1"/>
</dbReference>
<evidence type="ECO:0000313" key="8">
    <source>
        <dbReference type="EMBL" id="GAA4135932.1"/>
    </source>
</evidence>
<dbReference type="InterPro" id="IPR036388">
    <property type="entry name" value="WH-like_DNA-bd_sf"/>
</dbReference>
<keyword evidence="3" id="KW-0238">DNA-binding</keyword>
<dbReference type="SUPFAM" id="SSF46894">
    <property type="entry name" value="C-terminal effector domain of the bipartite response regulators"/>
    <property type="match status" value="1"/>
</dbReference>
<dbReference type="InterPro" id="IPR016032">
    <property type="entry name" value="Sig_transdc_resp-reg_C-effctor"/>
</dbReference>
<evidence type="ECO:0000256" key="5">
    <source>
        <dbReference type="PROSITE-ProRule" id="PRU00169"/>
    </source>
</evidence>
<dbReference type="CDD" id="cd06170">
    <property type="entry name" value="LuxR_C_like"/>
    <property type="match status" value="1"/>
</dbReference>
<reference evidence="9" key="1">
    <citation type="journal article" date="2019" name="Int. J. Syst. Evol. Microbiol.">
        <title>The Global Catalogue of Microorganisms (GCM) 10K type strain sequencing project: providing services to taxonomists for standard genome sequencing and annotation.</title>
        <authorList>
            <consortium name="The Broad Institute Genomics Platform"/>
            <consortium name="The Broad Institute Genome Sequencing Center for Infectious Disease"/>
            <person name="Wu L."/>
            <person name="Ma J."/>
        </authorList>
    </citation>
    <scope>NUCLEOTIDE SEQUENCE [LARGE SCALE GENOMIC DNA]</scope>
    <source>
        <strain evidence="9">JCM 16704</strain>
    </source>
</reference>
<dbReference type="InterPro" id="IPR058245">
    <property type="entry name" value="NreC/VraR/RcsB-like_REC"/>
</dbReference>
<dbReference type="InterPro" id="IPR011006">
    <property type="entry name" value="CheY-like_superfamily"/>
</dbReference>
<dbReference type="CDD" id="cd17535">
    <property type="entry name" value="REC_NarL-like"/>
    <property type="match status" value="1"/>
</dbReference>
<dbReference type="InterPro" id="IPR039420">
    <property type="entry name" value="WalR-like"/>
</dbReference>
<sequence length="222" mass="25249">MPVRDKNTMKKILIADDHIIVRLGVSTAIKETIKAVEITHAQTYDEVFEELKRNRYDLLLLDINMPGGNNIKVIRELLDIQDDLKILVFSSYDESLYALRYIEAGAAGYVNKTTSMTEFTNAINSIFERGRYMSDAIKDLYVQKLTTSKSKVDSLNPLFKLSNREMDVARHLIEGLGIIEVSSRLNLSSSTVSTYKSRIFEKLGVTNIPDLISLFKMNTEKE</sequence>
<feature type="domain" description="HTH luxR-type" evidence="6">
    <location>
        <begin position="154"/>
        <end position="219"/>
    </location>
</feature>
<dbReference type="SMART" id="SM00421">
    <property type="entry name" value="HTH_LUXR"/>
    <property type="match status" value="1"/>
</dbReference>
<dbReference type="PROSITE" id="PS50043">
    <property type="entry name" value="HTH_LUXR_2"/>
    <property type="match status" value="1"/>
</dbReference>
<dbReference type="Gene3D" id="3.40.50.2300">
    <property type="match status" value="1"/>
</dbReference>
<protein>
    <submittedName>
        <fullName evidence="8">UvrY/SirA/GacA family response regulator transcription factor</fullName>
    </submittedName>
</protein>
<dbReference type="SMART" id="SM00448">
    <property type="entry name" value="REC"/>
    <property type="match status" value="1"/>
</dbReference>
<feature type="modified residue" description="4-aspartylphosphate" evidence="5">
    <location>
        <position position="62"/>
    </location>
</feature>
<accession>A0ABP7YGI4</accession>
<dbReference type="SUPFAM" id="SSF52172">
    <property type="entry name" value="CheY-like"/>
    <property type="match status" value="1"/>
</dbReference>
<keyword evidence="1 5" id="KW-0597">Phosphoprotein</keyword>
<evidence type="ECO:0000313" key="9">
    <source>
        <dbReference type="Proteomes" id="UP001500101"/>
    </source>
</evidence>
<evidence type="ECO:0000259" key="6">
    <source>
        <dbReference type="PROSITE" id="PS50043"/>
    </source>
</evidence>
<keyword evidence="4" id="KW-0804">Transcription</keyword>
<keyword evidence="2" id="KW-0805">Transcription regulation</keyword>
<dbReference type="EMBL" id="BAAAZI010000006">
    <property type="protein sequence ID" value="GAA4135932.1"/>
    <property type="molecule type" value="Genomic_DNA"/>
</dbReference>
<dbReference type="PANTHER" id="PTHR43214:SF41">
    <property type="entry name" value="NITRATE_NITRITE RESPONSE REGULATOR PROTEIN NARP"/>
    <property type="match status" value="1"/>
</dbReference>
<keyword evidence="9" id="KW-1185">Reference proteome</keyword>
<comment type="caution">
    <text evidence="8">The sequence shown here is derived from an EMBL/GenBank/DDBJ whole genome shotgun (WGS) entry which is preliminary data.</text>
</comment>
<dbReference type="PRINTS" id="PR00038">
    <property type="entry name" value="HTHLUXR"/>
</dbReference>
<evidence type="ECO:0000256" key="1">
    <source>
        <dbReference type="ARBA" id="ARBA00022553"/>
    </source>
</evidence>
<proteinExistence type="predicted"/>
<evidence type="ECO:0000256" key="4">
    <source>
        <dbReference type="ARBA" id="ARBA00023163"/>
    </source>
</evidence>
<dbReference type="Pfam" id="PF00072">
    <property type="entry name" value="Response_reg"/>
    <property type="match status" value="1"/>
</dbReference>
<organism evidence="8 9">
    <name type="scientific">Sphingobacterium kyonggiense</name>
    <dbReference type="NCBI Taxonomy" id="714075"/>
    <lineage>
        <taxon>Bacteria</taxon>
        <taxon>Pseudomonadati</taxon>
        <taxon>Bacteroidota</taxon>
        <taxon>Sphingobacteriia</taxon>
        <taxon>Sphingobacteriales</taxon>
        <taxon>Sphingobacteriaceae</taxon>
        <taxon>Sphingobacterium</taxon>
    </lineage>
</organism>
<dbReference type="Gene3D" id="1.10.10.10">
    <property type="entry name" value="Winged helix-like DNA-binding domain superfamily/Winged helix DNA-binding domain"/>
    <property type="match status" value="1"/>
</dbReference>
<evidence type="ECO:0000259" key="7">
    <source>
        <dbReference type="PROSITE" id="PS50110"/>
    </source>
</evidence>
<dbReference type="Proteomes" id="UP001500101">
    <property type="component" value="Unassembled WGS sequence"/>
</dbReference>
<dbReference type="Pfam" id="PF00196">
    <property type="entry name" value="GerE"/>
    <property type="match status" value="1"/>
</dbReference>
<dbReference type="InterPro" id="IPR001789">
    <property type="entry name" value="Sig_transdc_resp-reg_receiver"/>
</dbReference>
<evidence type="ECO:0000256" key="3">
    <source>
        <dbReference type="ARBA" id="ARBA00023125"/>
    </source>
</evidence>
<feature type="domain" description="Response regulatory" evidence="7">
    <location>
        <begin position="11"/>
        <end position="127"/>
    </location>
</feature>
<dbReference type="PROSITE" id="PS50110">
    <property type="entry name" value="RESPONSE_REGULATORY"/>
    <property type="match status" value="1"/>
</dbReference>
<evidence type="ECO:0000256" key="2">
    <source>
        <dbReference type="ARBA" id="ARBA00023015"/>
    </source>
</evidence>
<name>A0ABP7YGI4_9SPHI</name>
<gene>
    <name evidence="8" type="primary">uvrY</name>
    <name evidence="8" type="ORF">GCM10022216_10260</name>
</gene>